<dbReference type="InterPro" id="IPR037682">
    <property type="entry name" value="TonB_C"/>
</dbReference>
<feature type="compositionally biased region" description="Pro residues" evidence="10">
    <location>
        <begin position="110"/>
        <end position="124"/>
    </location>
</feature>
<dbReference type="PANTHER" id="PTHR33446">
    <property type="entry name" value="PROTEIN TONB-RELATED"/>
    <property type="match status" value="1"/>
</dbReference>
<name>A0A5Q0BKS4_9GAMM</name>
<dbReference type="GO" id="GO:0015031">
    <property type="term" value="P:protein transport"/>
    <property type="evidence" value="ECO:0007669"/>
    <property type="project" value="UniProtKB-KW"/>
</dbReference>
<evidence type="ECO:0000256" key="4">
    <source>
        <dbReference type="ARBA" id="ARBA00022475"/>
    </source>
</evidence>
<dbReference type="EMBL" id="CP044205">
    <property type="protein sequence ID" value="QFY42717.1"/>
    <property type="molecule type" value="Genomic_DNA"/>
</dbReference>
<evidence type="ECO:0000256" key="9">
    <source>
        <dbReference type="ARBA" id="ARBA00023136"/>
    </source>
</evidence>
<keyword evidence="8" id="KW-1133">Transmembrane helix</keyword>
<feature type="region of interest" description="Disordered" evidence="10">
    <location>
        <begin position="110"/>
        <end position="189"/>
    </location>
</feature>
<evidence type="ECO:0000256" key="7">
    <source>
        <dbReference type="ARBA" id="ARBA00022927"/>
    </source>
</evidence>
<accession>A0A5Q0BKS4</accession>
<keyword evidence="3" id="KW-0813">Transport</keyword>
<dbReference type="OrthoDB" id="9792439at2"/>
<keyword evidence="13" id="KW-1185">Reference proteome</keyword>
<dbReference type="NCBIfam" id="TIGR01352">
    <property type="entry name" value="tonB_Cterm"/>
    <property type="match status" value="1"/>
</dbReference>
<dbReference type="KEGG" id="mmob:F6R98_08835"/>
<keyword evidence="9" id="KW-0472">Membrane</keyword>
<dbReference type="Gene3D" id="3.30.1150.10">
    <property type="match status" value="1"/>
</dbReference>
<evidence type="ECO:0000313" key="12">
    <source>
        <dbReference type="EMBL" id="QFY42717.1"/>
    </source>
</evidence>
<dbReference type="AlphaFoldDB" id="A0A5Q0BKS4"/>
<gene>
    <name evidence="12" type="ORF">F6R98_08835</name>
</gene>
<feature type="compositionally biased region" description="Pro residues" evidence="10">
    <location>
        <begin position="160"/>
        <end position="185"/>
    </location>
</feature>
<comment type="similarity">
    <text evidence="2">Belongs to the TonB family.</text>
</comment>
<feature type="compositionally biased region" description="Basic and acidic residues" evidence="10">
    <location>
        <begin position="127"/>
        <end position="139"/>
    </location>
</feature>
<organism evidence="12 13">
    <name type="scientific">Candidatus Methylospira mobilis</name>
    <dbReference type="NCBI Taxonomy" id="1808979"/>
    <lineage>
        <taxon>Bacteria</taxon>
        <taxon>Pseudomonadati</taxon>
        <taxon>Pseudomonadota</taxon>
        <taxon>Gammaproteobacteria</taxon>
        <taxon>Methylococcales</taxon>
        <taxon>Methylococcaceae</taxon>
        <taxon>Candidatus Methylospira</taxon>
    </lineage>
</organism>
<evidence type="ECO:0000256" key="8">
    <source>
        <dbReference type="ARBA" id="ARBA00022989"/>
    </source>
</evidence>
<dbReference type="Proteomes" id="UP000325755">
    <property type="component" value="Chromosome"/>
</dbReference>
<keyword evidence="5" id="KW-0997">Cell inner membrane</keyword>
<dbReference type="RefSeq" id="WP_153248713.1">
    <property type="nucleotide sequence ID" value="NZ_CP044205.1"/>
</dbReference>
<dbReference type="InterPro" id="IPR051045">
    <property type="entry name" value="TonB-dependent_transducer"/>
</dbReference>
<evidence type="ECO:0000256" key="2">
    <source>
        <dbReference type="ARBA" id="ARBA00006555"/>
    </source>
</evidence>
<evidence type="ECO:0000256" key="1">
    <source>
        <dbReference type="ARBA" id="ARBA00004383"/>
    </source>
</evidence>
<dbReference type="GO" id="GO:0031992">
    <property type="term" value="F:energy transducer activity"/>
    <property type="evidence" value="ECO:0007669"/>
    <property type="project" value="TreeGrafter"/>
</dbReference>
<keyword evidence="4" id="KW-1003">Cell membrane</keyword>
<evidence type="ECO:0000256" key="6">
    <source>
        <dbReference type="ARBA" id="ARBA00022692"/>
    </source>
</evidence>
<dbReference type="PROSITE" id="PS52015">
    <property type="entry name" value="TONB_CTD"/>
    <property type="match status" value="1"/>
</dbReference>
<dbReference type="InterPro" id="IPR006260">
    <property type="entry name" value="TonB/TolA_C"/>
</dbReference>
<proteinExistence type="inferred from homology"/>
<dbReference type="Pfam" id="PF03544">
    <property type="entry name" value="TonB_C"/>
    <property type="match status" value="1"/>
</dbReference>
<evidence type="ECO:0000259" key="11">
    <source>
        <dbReference type="PROSITE" id="PS52015"/>
    </source>
</evidence>
<feature type="domain" description="TonB C-terminal" evidence="11">
    <location>
        <begin position="192"/>
        <end position="284"/>
    </location>
</feature>
<evidence type="ECO:0000256" key="5">
    <source>
        <dbReference type="ARBA" id="ARBA00022519"/>
    </source>
</evidence>
<reference evidence="12 13" key="1">
    <citation type="submission" date="2019-09" db="EMBL/GenBank/DDBJ databases">
        <title>Ecophysiology of the spiral-shaped methanotroph Methylospira mobilis as revealed by the complete genome sequence.</title>
        <authorList>
            <person name="Oshkin I.Y."/>
            <person name="Dedysh S.N."/>
            <person name="Miroshnikov K."/>
            <person name="Danilova O.V."/>
            <person name="Hakobyan A."/>
            <person name="Liesack W."/>
        </authorList>
    </citation>
    <scope>NUCLEOTIDE SEQUENCE [LARGE SCALE GENOMIC DNA]</scope>
    <source>
        <strain evidence="12 13">Shm1</strain>
    </source>
</reference>
<evidence type="ECO:0000256" key="10">
    <source>
        <dbReference type="SAM" id="MobiDB-lite"/>
    </source>
</evidence>
<dbReference type="SUPFAM" id="SSF74653">
    <property type="entry name" value="TolA/TonB C-terminal domain"/>
    <property type="match status" value="1"/>
</dbReference>
<protein>
    <submittedName>
        <fullName evidence="12">Energy transducer TonB</fullName>
    </submittedName>
</protein>
<dbReference type="GO" id="GO:0098797">
    <property type="term" value="C:plasma membrane protein complex"/>
    <property type="evidence" value="ECO:0007669"/>
    <property type="project" value="TreeGrafter"/>
</dbReference>
<dbReference type="InParanoid" id="A0A5Q0BKS4"/>
<sequence>MNKPLTALRYGAAEPRVTGSSTRNIPVNFFAYEPESAALTAESGSFGLADFRGDAQSDERSLRDYFLIGVLTLLAHIYIVQQFHDTSAEDDAVITPVKVPPMVQVTLLQPPKPIVEPPPPPPPQVKKKVEPPPPKKDVVALKPQKPKIKPPPKEVESEEPPPPAPVAAVNDPPPAPVKATPPAPPVAEKVTAPSASAGYLHNPAPAYPSIAEDRGWVGRVLLKVHVLPNGRPDNVTVQTSSGHDVLDQAAVKTVRNSWHFAPALKGNTPIDGWVTVPIVFNLSG</sequence>
<evidence type="ECO:0000256" key="3">
    <source>
        <dbReference type="ARBA" id="ARBA00022448"/>
    </source>
</evidence>
<dbReference type="GO" id="GO:0055085">
    <property type="term" value="P:transmembrane transport"/>
    <property type="evidence" value="ECO:0007669"/>
    <property type="project" value="InterPro"/>
</dbReference>
<evidence type="ECO:0000313" key="13">
    <source>
        <dbReference type="Proteomes" id="UP000325755"/>
    </source>
</evidence>
<keyword evidence="6" id="KW-0812">Transmembrane</keyword>
<comment type="subcellular location">
    <subcellularLocation>
        <location evidence="1">Cell inner membrane</location>
        <topology evidence="1">Single-pass membrane protein</topology>
        <orientation evidence="1">Periplasmic side</orientation>
    </subcellularLocation>
</comment>
<keyword evidence="7" id="KW-0653">Protein transport</keyword>
<dbReference type="PANTHER" id="PTHR33446:SF2">
    <property type="entry name" value="PROTEIN TONB"/>
    <property type="match status" value="1"/>
</dbReference>